<dbReference type="InterPro" id="IPR027417">
    <property type="entry name" value="P-loop_NTPase"/>
</dbReference>
<dbReference type="Proteomes" id="UP000762253">
    <property type="component" value="Unassembled WGS sequence"/>
</dbReference>
<gene>
    <name evidence="2" type="ORF">DP115_11185</name>
</gene>
<comment type="caution">
    <text evidence="2">The sequence shown here is derived from an EMBL/GenBank/DDBJ whole genome shotgun (WGS) entry which is preliminary data.</text>
</comment>
<dbReference type="SMART" id="SM00028">
    <property type="entry name" value="TPR"/>
    <property type="match status" value="3"/>
</dbReference>
<organism evidence="2 3">
    <name type="scientific">Brasilonema octagenarum UFV-OR1</name>
    <dbReference type="NCBI Taxonomy" id="417115"/>
    <lineage>
        <taxon>Bacteria</taxon>
        <taxon>Bacillati</taxon>
        <taxon>Cyanobacteriota</taxon>
        <taxon>Cyanophyceae</taxon>
        <taxon>Nostocales</taxon>
        <taxon>Scytonemataceae</taxon>
        <taxon>Brasilonema</taxon>
        <taxon>Octagenarum group</taxon>
    </lineage>
</organism>
<reference evidence="2 3" key="1">
    <citation type="submission" date="2018-06" db="EMBL/GenBank/DDBJ databases">
        <title>Comparative genomics of Brasilonema spp. strains.</title>
        <authorList>
            <person name="Alvarenga D.O."/>
            <person name="Fiore M.F."/>
            <person name="Varani A.M."/>
        </authorList>
    </citation>
    <scope>NUCLEOTIDE SEQUENCE [LARGE SCALE GENOMIC DNA]</scope>
    <source>
        <strain evidence="2 3">UFV-OR1</strain>
    </source>
</reference>
<dbReference type="SUPFAM" id="SSF48452">
    <property type="entry name" value="TPR-like"/>
    <property type="match status" value="1"/>
</dbReference>
<dbReference type="Pfam" id="PF00656">
    <property type="entry name" value="Peptidase_C14"/>
    <property type="match status" value="1"/>
</dbReference>
<dbReference type="EMBL" id="QMEC01000034">
    <property type="protein sequence ID" value="NMF63297.1"/>
    <property type="molecule type" value="Genomic_DNA"/>
</dbReference>
<dbReference type="RefSeq" id="WP_169264893.1">
    <property type="nucleotide sequence ID" value="NZ_QMEC01000034.1"/>
</dbReference>
<name>A0ABX1MBG5_9CYAN</name>
<dbReference type="InterPro" id="IPR029030">
    <property type="entry name" value="Caspase-like_dom_sf"/>
</dbReference>
<dbReference type="SUPFAM" id="SSF52129">
    <property type="entry name" value="Caspase-like"/>
    <property type="match status" value="1"/>
</dbReference>
<dbReference type="InterPro" id="IPR018247">
    <property type="entry name" value="EF_Hand_1_Ca_BS"/>
</dbReference>
<dbReference type="InterPro" id="IPR052039">
    <property type="entry name" value="Caspase-related_regulators"/>
</dbReference>
<dbReference type="InterPro" id="IPR011600">
    <property type="entry name" value="Pept_C14_caspase"/>
</dbReference>
<proteinExistence type="predicted"/>
<evidence type="ECO:0000313" key="2">
    <source>
        <dbReference type="EMBL" id="NMF63297.1"/>
    </source>
</evidence>
<evidence type="ECO:0000313" key="3">
    <source>
        <dbReference type="Proteomes" id="UP000762253"/>
    </source>
</evidence>
<evidence type="ECO:0000259" key="1">
    <source>
        <dbReference type="Pfam" id="PF00656"/>
    </source>
</evidence>
<dbReference type="PANTHER" id="PTHR22576:SF37">
    <property type="entry name" value="MUCOSA-ASSOCIATED LYMPHOID TISSUE LYMPHOMA TRANSLOCATION PROTEIN 1"/>
    <property type="match status" value="1"/>
</dbReference>
<dbReference type="NCBIfam" id="NF047832">
    <property type="entry name" value="caspase_w_EACC1"/>
    <property type="match status" value="1"/>
</dbReference>
<protein>
    <recommendedName>
        <fullName evidence="1">Peptidase C14 caspase domain-containing protein</fullName>
    </recommendedName>
</protein>
<dbReference type="InterPro" id="IPR011990">
    <property type="entry name" value="TPR-like_helical_dom_sf"/>
</dbReference>
<dbReference type="SUPFAM" id="SSF48439">
    <property type="entry name" value="Protein prenylyltransferase"/>
    <property type="match status" value="1"/>
</dbReference>
<dbReference type="SUPFAM" id="SSF52540">
    <property type="entry name" value="P-loop containing nucleoside triphosphate hydrolases"/>
    <property type="match status" value="1"/>
</dbReference>
<dbReference type="PROSITE" id="PS00018">
    <property type="entry name" value="EF_HAND_1"/>
    <property type="match status" value="1"/>
</dbReference>
<dbReference type="PANTHER" id="PTHR22576">
    <property type="entry name" value="MUCOSA ASSOCIATED LYMPHOID TISSUE LYMPHOMA TRANSLOCATION PROTEIN 1/PARACASPASE"/>
    <property type="match status" value="1"/>
</dbReference>
<accession>A0ABX1MBG5</accession>
<keyword evidence="3" id="KW-1185">Reference proteome</keyword>
<dbReference type="InterPro" id="IPR019734">
    <property type="entry name" value="TPR_rpt"/>
</dbReference>
<sequence>MTGKRRALIIANNEFEDTHWQALYAPPQDAKALAEVLADPAIGNFEVEVLLNKSRHEVEQEIDDFFGDEQKSDLLLLYFSGHGFRDDDDNLYLVTRNTKRNRLASTAVSSQFIIGIMSRSIKEKKASGQVLLLDCCHSGSFAQPGVKGSQSTAIEDKFLQGRGRVVLTSSRAAQRSYEEKEADEEGLRLSYFTRALVQGLKTGEADIDGDGFISSVDLYQYVYQRIGKEKPEQTPQQWELGKEGQIIIAKNPHAIKDPWRETRQYVPSGFKVLDQKFFDNENKTPEAQILKLRVATWSLIIHGNYIERDGQDEALNLAKKMAQFPGISLMLIRGEPGAGKTAIMRWLVYQLFLQGHLILEKTQSEDPDWREQLEEFSEKIGKKHFYVIADDLFRQCELDEDKSHFPFTLIGTTRFNEDKHENLDGLGYEIKTWDVKLPNQEEKKRIIAKVCEDETVKRTLDSKTKKEREELMNDASMLVLMLQLSEGKPFDLIIADVIKRLPSEERYPVYEVFGVICSFYQYGITAPPEILPLCLPEYSKKAVQNVVEFAIDAELKGLVNLVSKGGFEGLATIHELIAKTAMTERNRRNKGENQPYSSTCLKEYLRAAIQAIDTTNKTHKRWACHGLRLLAVNDQASLVHQILKDYPDQIQSLQQGSRVFHLSLFAKIFEAVGLLAERDCCLEQTISTTPQSFSEWVYWLSVIEKFGNEEQKKEAIADTATWLKQHPDDRDVRNKYLKLIEKCGTAQDKQKAITNTATWLQLHPDDRDVRVKYLALIDKCGTAQHKQEAIAQTTTWLQQHPDDWHVRTKYLELIERYGTAQDKQQAIAQTTTWLQQHPDDWDVRTKYLGLIERYGTAQDKQQAIADTATWLQQYPEDSYVRRHYLGLIGQCGKPEQQQQAIADTATWLQVHPEDSNVRTKYLALIGQCGKPEQKQQAIADTATWLQLHPEDSNVRTQYLGLIGQCGKPEQQQQAILETATWLQLHPQAGDVRTQYLSFVGKAGKEIIDVEPIINQQWQWLSQQKIVEESLWSAFLPVLYHHAQPSLIQEAINLALQQYPDTISIIFLIFGYFRDYLDYETCYQLADFFRQSRLHVSKWQNYVYAANFFRDYGDLDTAEAIYRRVIDSAKRHMIKHGNHMQKAIQFASLSYARLLVLRQPSEWYKAINYLKPILAENPKHPLAHLYMAQCYQVKGQKFYPLAINHFLKAIEFDREKNGHLWYEFGCFQRDTMENSYEAHKCFQNSVQQKINLPACVSLAELEVKAGRFDSAREYLQQGLALVPITRPEKEQRQQLEPLIQQIQQAIQEHSH</sequence>
<feature type="domain" description="Peptidase C14 caspase" evidence="1">
    <location>
        <begin position="4"/>
        <end position="236"/>
    </location>
</feature>
<dbReference type="Gene3D" id="1.25.40.10">
    <property type="entry name" value="Tetratricopeptide repeat domain"/>
    <property type="match status" value="2"/>
</dbReference>
<dbReference type="Gene3D" id="3.40.50.1460">
    <property type="match status" value="1"/>
</dbReference>